<dbReference type="SMART" id="SM00822">
    <property type="entry name" value="PKS_KR"/>
    <property type="match status" value="1"/>
</dbReference>
<dbReference type="RefSeq" id="XP_033401452.1">
    <property type="nucleotide sequence ID" value="XM_033537934.1"/>
</dbReference>
<organism evidence="14 15">
    <name type="scientific">Aplosporella prunicola CBS 121167</name>
    <dbReference type="NCBI Taxonomy" id="1176127"/>
    <lineage>
        <taxon>Eukaryota</taxon>
        <taxon>Fungi</taxon>
        <taxon>Dikarya</taxon>
        <taxon>Ascomycota</taxon>
        <taxon>Pezizomycotina</taxon>
        <taxon>Dothideomycetes</taxon>
        <taxon>Dothideomycetes incertae sedis</taxon>
        <taxon>Botryosphaeriales</taxon>
        <taxon>Aplosporellaceae</taxon>
        <taxon>Aplosporella</taxon>
    </lineage>
</organism>
<keyword evidence="8" id="KW-0443">Lipid metabolism</keyword>
<keyword evidence="4" id="KW-0256">Endoplasmic reticulum</keyword>
<keyword evidence="12" id="KW-0812">Transmembrane</keyword>
<dbReference type="Gene3D" id="3.40.50.720">
    <property type="entry name" value="NAD(P)-binding Rossmann-like Domain"/>
    <property type="match status" value="1"/>
</dbReference>
<evidence type="ECO:0000259" key="13">
    <source>
        <dbReference type="SMART" id="SM00822"/>
    </source>
</evidence>
<dbReference type="SUPFAM" id="SSF51735">
    <property type="entry name" value="NAD(P)-binding Rossmann-fold domains"/>
    <property type="match status" value="1"/>
</dbReference>
<dbReference type="InterPro" id="IPR002347">
    <property type="entry name" value="SDR_fam"/>
</dbReference>
<comment type="subcellular location">
    <subcellularLocation>
        <location evidence="1">Endoplasmic reticulum</location>
    </subcellularLocation>
</comment>
<evidence type="ECO:0000256" key="12">
    <source>
        <dbReference type="SAM" id="Phobius"/>
    </source>
</evidence>
<keyword evidence="7" id="KW-0560">Oxidoreductase</keyword>
<evidence type="ECO:0000313" key="15">
    <source>
        <dbReference type="Proteomes" id="UP000799438"/>
    </source>
</evidence>
<dbReference type="EMBL" id="ML995477">
    <property type="protein sequence ID" value="KAF2145740.1"/>
    <property type="molecule type" value="Genomic_DNA"/>
</dbReference>
<evidence type="ECO:0000256" key="2">
    <source>
        <dbReference type="ARBA" id="ARBA00004760"/>
    </source>
</evidence>
<protein>
    <recommendedName>
        <fullName evidence="9">3-dehydrosphinganine reductase</fullName>
        <ecNumber evidence="9">1.1.1.102</ecNumber>
    </recommendedName>
</protein>
<sequence length="360" mass="39131">MALGLFWASVAFSVFLVVLGLDIMGLFSRKNHFNVDGRTVVITGGSQGMGRGLAKLLAQKGANVVIVARDSKKLEAALEYISGAAIRSTQRFHYISADVTKPEENIRILEQVTVWNGNQPPDVVWANAGMSIPKLFLETSVDVLRQQMDINYFSAAFLAQATLKAWLSAESSTVKSTSASSLPRHFIMTSSCAAFVGLAGYAPYGPTKAALRSLSDSLRQEVQLYNGSRHHAGAHQAPEIKIHLICPGTILSPGYVQENTTKHPITKILEEGDPAQTEDEAAAVAVRELEKGYYLIATNLLAKAMRVGALGGSPRNNWFIDIVFSWLISIAWFFIQPDLEGKVYKYGKQHGVSNASGSTQ</sequence>
<evidence type="ECO:0000256" key="4">
    <source>
        <dbReference type="ARBA" id="ARBA00022824"/>
    </source>
</evidence>
<name>A0A6A6BNP4_9PEZI</name>
<dbReference type="GO" id="GO:0047560">
    <property type="term" value="F:3-dehydrosphinganine reductase activity"/>
    <property type="evidence" value="ECO:0007669"/>
    <property type="project" value="UniProtKB-EC"/>
</dbReference>
<evidence type="ECO:0000313" key="14">
    <source>
        <dbReference type="EMBL" id="KAF2145740.1"/>
    </source>
</evidence>
<feature type="transmembrane region" description="Helical" evidence="12">
    <location>
        <begin position="6"/>
        <end position="28"/>
    </location>
</feature>
<keyword evidence="5" id="KW-0521">NADP</keyword>
<keyword evidence="12" id="KW-0472">Membrane</keyword>
<evidence type="ECO:0000256" key="9">
    <source>
        <dbReference type="ARBA" id="ARBA00026112"/>
    </source>
</evidence>
<comment type="pathway">
    <text evidence="3">Sphingolipid metabolism.</text>
</comment>
<gene>
    <name evidence="14" type="ORF">K452DRAFT_244050</name>
</gene>
<evidence type="ECO:0000256" key="1">
    <source>
        <dbReference type="ARBA" id="ARBA00004240"/>
    </source>
</evidence>
<dbReference type="OrthoDB" id="10267115at2759"/>
<dbReference type="InterPro" id="IPR036291">
    <property type="entry name" value="NAD(P)-bd_dom_sf"/>
</dbReference>
<dbReference type="Pfam" id="PF00106">
    <property type="entry name" value="adh_short"/>
    <property type="match status" value="1"/>
</dbReference>
<comment type="pathway">
    <text evidence="2">Lipid metabolism; sphingolipid metabolism.</text>
</comment>
<comment type="catalytic activity">
    <reaction evidence="11">
        <text>sphinganine + NADP(+) = 3-oxosphinganine + NADPH + H(+)</text>
        <dbReference type="Rhea" id="RHEA:22640"/>
        <dbReference type="ChEBI" id="CHEBI:15378"/>
        <dbReference type="ChEBI" id="CHEBI:57783"/>
        <dbReference type="ChEBI" id="CHEBI:57817"/>
        <dbReference type="ChEBI" id="CHEBI:58299"/>
        <dbReference type="ChEBI" id="CHEBI:58349"/>
        <dbReference type="EC" id="1.1.1.102"/>
    </reaction>
    <physiologicalReaction direction="right-to-left" evidence="11">
        <dbReference type="Rhea" id="RHEA:22642"/>
    </physiologicalReaction>
</comment>
<dbReference type="GeneID" id="54295430"/>
<evidence type="ECO:0000256" key="6">
    <source>
        <dbReference type="ARBA" id="ARBA00022919"/>
    </source>
</evidence>
<evidence type="ECO:0000256" key="11">
    <source>
        <dbReference type="ARBA" id="ARBA00048930"/>
    </source>
</evidence>
<dbReference type="PRINTS" id="PR00081">
    <property type="entry name" value="GDHRDH"/>
</dbReference>
<evidence type="ECO:0000256" key="5">
    <source>
        <dbReference type="ARBA" id="ARBA00022857"/>
    </source>
</evidence>
<evidence type="ECO:0000256" key="7">
    <source>
        <dbReference type="ARBA" id="ARBA00023002"/>
    </source>
</evidence>
<dbReference type="InterPro" id="IPR057326">
    <property type="entry name" value="KR_dom"/>
</dbReference>
<feature type="domain" description="Ketoreductase" evidence="13">
    <location>
        <begin position="38"/>
        <end position="235"/>
    </location>
</feature>
<accession>A0A6A6BNP4</accession>
<dbReference type="CDD" id="cd08939">
    <property type="entry name" value="KDSR-like_SDR_c"/>
    <property type="match status" value="1"/>
</dbReference>
<keyword evidence="6" id="KW-0746">Sphingolipid metabolism</keyword>
<keyword evidence="12" id="KW-1133">Transmembrane helix</keyword>
<dbReference type="GO" id="GO:0006666">
    <property type="term" value="P:3-keto-sphinganine metabolic process"/>
    <property type="evidence" value="ECO:0007669"/>
    <property type="project" value="InterPro"/>
</dbReference>
<evidence type="ECO:0000256" key="10">
    <source>
        <dbReference type="ARBA" id="ARBA00044737"/>
    </source>
</evidence>
<dbReference type="EC" id="1.1.1.102" evidence="9"/>
<dbReference type="Proteomes" id="UP000799438">
    <property type="component" value="Unassembled WGS sequence"/>
</dbReference>
<comment type="function">
    <text evidence="10">Catalyzes the reduction of 3'-oxosphinganine (3-ketodihydrosphingosine/KDS) to sphinganine (dihydrosphingosine/DHS), the second step of de novo sphingolipid biosynthesis.</text>
</comment>
<proteinExistence type="predicted"/>
<dbReference type="InterPro" id="IPR045022">
    <property type="entry name" value="KDSR-like"/>
</dbReference>
<dbReference type="GO" id="GO:0030148">
    <property type="term" value="P:sphingolipid biosynthetic process"/>
    <property type="evidence" value="ECO:0007669"/>
    <property type="project" value="InterPro"/>
</dbReference>
<evidence type="ECO:0000256" key="3">
    <source>
        <dbReference type="ARBA" id="ARBA00004991"/>
    </source>
</evidence>
<dbReference type="AlphaFoldDB" id="A0A6A6BNP4"/>
<dbReference type="GO" id="GO:0005789">
    <property type="term" value="C:endoplasmic reticulum membrane"/>
    <property type="evidence" value="ECO:0007669"/>
    <property type="project" value="TreeGrafter"/>
</dbReference>
<dbReference type="PANTHER" id="PTHR43550:SF3">
    <property type="entry name" value="3-KETODIHYDROSPHINGOSINE REDUCTASE"/>
    <property type="match status" value="1"/>
</dbReference>
<keyword evidence="15" id="KW-1185">Reference proteome</keyword>
<evidence type="ECO:0000256" key="8">
    <source>
        <dbReference type="ARBA" id="ARBA00023098"/>
    </source>
</evidence>
<reference evidence="14" key="1">
    <citation type="journal article" date="2020" name="Stud. Mycol.">
        <title>101 Dothideomycetes genomes: a test case for predicting lifestyles and emergence of pathogens.</title>
        <authorList>
            <person name="Haridas S."/>
            <person name="Albert R."/>
            <person name="Binder M."/>
            <person name="Bloem J."/>
            <person name="Labutti K."/>
            <person name="Salamov A."/>
            <person name="Andreopoulos B."/>
            <person name="Baker S."/>
            <person name="Barry K."/>
            <person name="Bills G."/>
            <person name="Bluhm B."/>
            <person name="Cannon C."/>
            <person name="Castanera R."/>
            <person name="Culley D."/>
            <person name="Daum C."/>
            <person name="Ezra D."/>
            <person name="Gonzalez J."/>
            <person name="Henrissat B."/>
            <person name="Kuo A."/>
            <person name="Liang C."/>
            <person name="Lipzen A."/>
            <person name="Lutzoni F."/>
            <person name="Magnuson J."/>
            <person name="Mondo S."/>
            <person name="Nolan M."/>
            <person name="Ohm R."/>
            <person name="Pangilinan J."/>
            <person name="Park H.-J."/>
            <person name="Ramirez L."/>
            <person name="Alfaro M."/>
            <person name="Sun H."/>
            <person name="Tritt A."/>
            <person name="Yoshinaga Y."/>
            <person name="Zwiers L.-H."/>
            <person name="Turgeon B."/>
            <person name="Goodwin S."/>
            <person name="Spatafora J."/>
            <person name="Crous P."/>
            <person name="Grigoriev I."/>
        </authorList>
    </citation>
    <scope>NUCLEOTIDE SEQUENCE</scope>
    <source>
        <strain evidence="14">CBS 121167</strain>
    </source>
</reference>
<dbReference type="PANTHER" id="PTHR43550">
    <property type="entry name" value="3-KETODIHYDROSPHINGOSINE REDUCTASE"/>
    <property type="match status" value="1"/>
</dbReference>